<keyword evidence="5 8" id="KW-1133">Transmembrane helix</keyword>
<evidence type="ECO:0000256" key="7">
    <source>
        <dbReference type="ARBA" id="ARBA00024202"/>
    </source>
</evidence>
<evidence type="ECO:0000256" key="2">
    <source>
        <dbReference type="ARBA" id="ARBA00022448"/>
    </source>
</evidence>
<evidence type="ECO:0000313" key="12">
    <source>
        <dbReference type="Proteomes" id="UP000288943"/>
    </source>
</evidence>
<comment type="subcellular location">
    <subcellularLocation>
        <location evidence="1 8">Cell membrane</location>
        <topology evidence="1 8">Multi-pass membrane protein</topology>
    </subcellularLocation>
</comment>
<dbReference type="PANTHER" id="PTHR43386">
    <property type="entry name" value="OLIGOPEPTIDE TRANSPORT SYSTEM PERMEASE PROTEIN APPC"/>
    <property type="match status" value="1"/>
</dbReference>
<accession>A0A410WZ15</accession>
<dbReference type="Proteomes" id="UP000288943">
    <property type="component" value="Chromosome"/>
</dbReference>
<evidence type="ECO:0000256" key="8">
    <source>
        <dbReference type="RuleBase" id="RU363032"/>
    </source>
</evidence>
<dbReference type="Gene3D" id="1.10.3720.10">
    <property type="entry name" value="MetI-like"/>
    <property type="match status" value="1"/>
</dbReference>
<dbReference type="GO" id="GO:0005886">
    <property type="term" value="C:plasma membrane"/>
    <property type="evidence" value="ECO:0007669"/>
    <property type="project" value="UniProtKB-SubCell"/>
</dbReference>
<dbReference type="GO" id="GO:0055085">
    <property type="term" value="P:transmembrane transport"/>
    <property type="evidence" value="ECO:0007669"/>
    <property type="project" value="InterPro"/>
</dbReference>
<keyword evidence="13" id="KW-1185">Reference proteome</keyword>
<reference evidence="11 12" key="1">
    <citation type="submission" date="2018-01" db="EMBL/GenBank/DDBJ databases">
        <title>The whole genome sequencing and assembly of Paenibacillus chitinolyticus KCCM 41400 strain.</title>
        <authorList>
            <person name="Kim J.-Y."/>
            <person name="Park M.-K."/>
            <person name="Lee Y.-J."/>
            <person name="Yi H."/>
            <person name="Bahn Y.-S."/>
            <person name="Kim J.F."/>
            <person name="Lee D.-W."/>
        </authorList>
    </citation>
    <scope>NUCLEOTIDE SEQUENCE [LARGE SCALE GENOMIC DNA]</scope>
    <source>
        <strain evidence="11 12">KCCM 41400</strain>
    </source>
</reference>
<dbReference type="RefSeq" id="WP_042227025.1">
    <property type="nucleotide sequence ID" value="NZ_CP026520.1"/>
</dbReference>
<dbReference type="SUPFAM" id="SSF161098">
    <property type="entry name" value="MetI-like"/>
    <property type="match status" value="1"/>
</dbReference>
<evidence type="ECO:0000313" key="13">
    <source>
        <dbReference type="Proteomes" id="UP001527202"/>
    </source>
</evidence>
<dbReference type="KEGG" id="pchi:PC41400_19375"/>
<dbReference type="PROSITE" id="PS50928">
    <property type="entry name" value="ABC_TM1"/>
    <property type="match status" value="1"/>
</dbReference>
<dbReference type="OrthoDB" id="9797472at2"/>
<feature type="domain" description="ABC transmembrane type-1" evidence="9">
    <location>
        <begin position="86"/>
        <end position="275"/>
    </location>
</feature>
<dbReference type="InterPro" id="IPR053385">
    <property type="entry name" value="ABC_transport_permease"/>
</dbReference>
<feature type="transmembrane region" description="Helical" evidence="8">
    <location>
        <begin position="90"/>
        <end position="113"/>
    </location>
</feature>
<feature type="transmembrane region" description="Helical" evidence="8">
    <location>
        <begin position="25"/>
        <end position="47"/>
    </location>
</feature>
<organism evidence="11 12">
    <name type="scientific">Paenibacillus chitinolyticus</name>
    <dbReference type="NCBI Taxonomy" id="79263"/>
    <lineage>
        <taxon>Bacteria</taxon>
        <taxon>Bacillati</taxon>
        <taxon>Bacillota</taxon>
        <taxon>Bacilli</taxon>
        <taxon>Bacillales</taxon>
        <taxon>Paenibacillaceae</taxon>
        <taxon>Paenibacillus</taxon>
    </lineage>
</organism>
<dbReference type="CDD" id="cd06261">
    <property type="entry name" value="TM_PBP2"/>
    <property type="match status" value="1"/>
</dbReference>
<evidence type="ECO:0000256" key="1">
    <source>
        <dbReference type="ARBA" id="ARBA00004651"/>
    </source>
</evidence>
<protein>
    <submittedName>
        <fullName evidence="10 11">ABC transporter permease subunit</fullName>
    </submittedName>
</protein>
<dbReference type="InterPro" id="IPR000515">
    <property type="entry name" value="MetI-like"/>
</dbReference>
<dbReference type="NCBIfam" id="NF045474">
    <property type="entry name" value="Opp2C"/>
    <property type="match status" value="1"/>
</dbReference>
<sequence>MNGRIADNTAFAPNTAWNRLRHNRLACVGMLMIALFLLAALFGKWLAPHDPLLVSMSERLKPSSLQYPLGTDHLGRCIWSRLLAGTSVTLGLSFLVVAVVMLIGIPIGILSGYRGGRTDAYFMRLADAAAALPEFLLAVTVTGFLGPGLMKVMLAISCIKWISYARVVRGTIMSEKKQDYILASIVAGSSPWAVNRRHLIRHIASPLAVMAALDVGRTILLISALSYLGLGVQPPAPEWGAMLSEGRPYFQAAPQFMIYPGVAILAVVIALNLLSDGLRDALDVQSDRPSRRKRRYS</sequence>
<keyword evidence="4 8" id="KW-0812">Transmembrane</keyword>
<name>A0A410WZ15_9BACL</name>
<feature type="transmembrane region" description="Helical" evidence="8">
    <location>
        <begin position="252"/>
        <end position="274"/>
    </location>
</feature>
<keyword evidence="2 8" id="KW-0813">Transport</keyword>
<evidence type="ECO:0000259" key="9">
    <source>
        <dbReference type="PROSITE" id="PS50928"/>
    </source>
</evidence>
<evidence type="ECO:0000256" key="6">
    <source>
        <dbReference type="ARBA" id="ARBA00023136"/>
    </source>
</evidence>
<keyword evidence="3" id="KW-1003">Cell membrane</keyword>
<comment type="similarity">
    <text evidence="7">Belongs to the binding-protein-dependent transport system permease family. OppBC subfamily.</text>
</comment>
<proteinExistence type="inferred from homology"/>
<keyword evidence="6 8" id="KW-0472">Membrane</keyword>
<dbReference type="Proteomes" id="UP001527202">
    <property type="component" value="Unassembled WGS sequence"/>
</dbReference>
<evidence type="ECO:0000313" key="11">
    <source>
        <dbReference type="EMBL" id="QAV19706.1"/>
    </source>
</evidence>
<dbReference type="EMBL" id="CP026520">
    <property type="protein sequence ID" value="QAV19706.1"/>
    <property type="molecule type" value="Genomic_DNA"/>
</dbReference>
<dbReference type="Pfam" id="PF12911">
    <property type="entry name" value="OppC_N"/>
    <property type="match status" value="1"/>
</dbReference>
<dbReference type="EMBL" id="JAMDMJ010000015">
    <property type="protein sequence ID" value="MCY9596995.1"/>
    <property type="molecule type" value="Genomic_DNA"/>
</dbReference>
<gene>
    <name evidence="11" type="primary">nikC</name>
    <name evidence="10" type="ORF">M5X16_14555</name>
    <name evidence="11" type="ORF">PC41400_19375</name>
</gene>
<dbReference type="PANTHER" id="PTHR43386:SF1">
    <property type="entry name" value="D,D-DIPEPTIDE TRANSPORT SYSTEM PERMEASE PROTEIN DDPC-RELATED"/>
    <property type="match status" value="1"/>
</dbReference>
<dbReference type="InterPro" id="IPR035906">
    <property type="entry name" value="MetI-like_sf"/>
</dbReference>
<dbReference type="Pfam" id="PF00528">
    <property type="entry name" value="BPD_transp_1"/>
    <property type="match status" value="1"/>
</dbReference>
<dbReference type="InterPro" id="IPR050366">
    <property type="entry name" value="BP-dependent_transpt_permease"/>
</dbReference>
<evidence type="ECO:0000256" key="5">
    <source>
        <dbReference type="ARBA" id="ARBA00022989"/>
    </source>
</evidence>
<dbReference type="GeneID" id="95376959"/>
<dbReference type="InterPro" id="IPR025966">
    <property type="entry name" value="OppC_N"/>
</dbReference>
<evidence type="ECO:0000256" key="3">
    <source>
        <dbReference type="ARBA" id="ARBA00022475"/>
    </source>
</evidence>
<evidence type="ECO:0000256" key="4">
    <source>
        <dbReference type="ARBA" id="ARBA00022692"/>
    </source>
</evidence>
<dbReference type="AlphaFoldDB" id="A0A410WZ15"/>
<feature type="transmembrane region" description="Helical" evidence="8">
    <location>
        <begin position="125"/>
        <end position="146"/>
    </location>
</feature>
<evidence type="ECO:0000313" key="10">
    <source>
        <dbReference type="EMBL" id="MCY9596995.1"/>
    </source>
</evidence>
<reference evidence="10 13" key="2">
    <citation type="submission" date="2022-05" db="EMBL/GenBank/DDBJ databases">
        <title>Genome Sequencing of Bee-Associated Microbes.</title>
        <authorList>
            <person name="Dunlap C."/>
        </authorList>
    </citation>
    <scope>NUCLEOTIDE SEQUENCE [LARGE SCALE GENOMIC DNA]</scope>
    <source>
        <strain evidence="10 13">NRRL B-23120</strain>
    </source>
</reference>